<dbReference type="STRING" id="857967.G0QTW7"/>
<evidence type="ECO:0000256" key="11">
    <source>
        <dbReference type="ARBA" id="ARBA00023136"/>
    </source>
</evidence>
<dbReference type="GeneID" id="14907463"/>
<dbReference type="Pfam" id="PF00520">
    <property type="entry name" value="Ion_trans"/>
    <property type="match status" value="2"/>
</dbReference>
<keyword evidence="2" id="KW-0813">Transport</keyword>
<dbReference type="RefSeq" id="XP_004034812.1">
    <property type="nucleotide sequence ID" value="XM_004034764.1"/>
</dbReference>
<keyword evidence="10" id="KW-0406">Ion transport</keyword>
<keyword evidence="11 15" id="KW-0472">Membrane</keyword>
<evidence type="ECO:0000256" key="15">
    <source>
        <dbReference type="SAM" id="Phobius"/>
    </source>
</evidence>
<evidence type="ECO:0000256" key="3">
    <source>
        <dbReference type="ARBA" id="ARBA00022568"/>
    </source>
</evidence>
<comment type="subcellular location">
    <subcellularLocation>
        <location evidence="1">Membrane</location>
        <topology evidence="1">Multi-pass membrane protein</topology>
    </subcellularLocation>
</comment>
<feature type="compositionally biased region" description="Acidic residues" evidence="14">
    <location>
        <begin position="626"/>
        <end position="643"/>
    </location>
</feature>
<keyword evidence="13" id="KW-0407">Ion channel</keyword>
<dbReference type="PANTHER" id="PTHR45628">
    <property type="entry name" value="VOLTAGE-DEPENDENT CALCIUM CHANNEL TYPE A SUBUNIT ALPHA-1"/>
    <property type="match status" value="1"/>
</dbReference>
<dbReference type="eggNOG" id="KOG2301">
    <property type="taxonomic scope" value="Eukaryota"/>
</dbReference>
<dbReference type="PANTHER" id="PTHR45628:SF7">
    <property type="entry name" value="VOLTAGE-DEPENDENT CALCIUM CHANNEL TYPE A SUBUNIT ALPHA-1"/>
    <property type="match status" value="1"/>
</dbReference>
<dbReference type="GO" id="GO:0098703">
    <property type="term" value="P:calcium ion import across plasma membrane"/>
    <property type="evidence" value="ECO:0007669"/>
    <property type="project" value="TreeGrafter"/>
</dbReference>
<dbReference type="Gene3D" id="1.10.287.70">
    <property type="match status" value="2"/>
</dbReference>
<keyword evidence="12" id="KW-0325">Glycoprotein</keyword>
<dbReference type="AlphaFoldDB" id="G0QTW7"/>
<evidence type="ECO:0000313" key="17">
    <source>
        <dbReference type="EMBL" id="EGR31326.1"/>
    </source>
</evidence>
<dbReference type="InterPro" id="IPR050599">
    <property type="entry name" value="VDCC_alpha-1_subunit"/>
</dbReference>
<organism evidence="17 18">
    <name type="scientific">Ichthyophthirius multifiliis</name>
    <name type="common">White spot disease agent</name>
    <name type="synonym">Ich</name>
    <dbReference type="NCBI Taxonomy" id="5932"/>
    <lineage>
        <taxon>Eukaryota</taxon>
        <taxon>Sar</taxon>
        <taxon>Alveolata</taxon>
        <taxon>Ciliophora</taxon>
        <taxon>Intramacronucleata</taxon>
        <taxon>Oligohymenophorea</taxon>
        <taxon>Hymenostomatida</taxon>
        <taxon>Ophryoglenina</taxon>
        <taxon>Ichthyophthirius</taxon>
    </lineage>
</organism>
<feature type="transmembrane region" description="Helical" evidence="15">
    <location>
        <begin position="841"/>
        <end position="874"/>
    </location>
</feature>
<evidence type="ECO:0000256" key="6">
    <source>
        <dbReference type="ARBA" id="ARBA00022737"/>
    </source>
</evidence>
<accession>G0QTW7</accession>
<feature type="region of interest" description="Disordered" evidence="14">
    <location>
        <begin position="621"/>
        <end position="643"/>
    </location>
</feature>
<dbReference type="Proteomes" id="UP000008983">
    <property type="component" value="Unassembled WGS sequence"/>
</dbReference>
<evidence type="ECO:0000256" key="14">
    <source>
        <dbReference type="SAM" id="MobiDB-lite"/>
    </source>
</evidence>
<feature type="transmembrane region" description="Helical" evidence="15">
    <location>
        <begin position="927"/>
        <end position="948"/>
    </location>
</feature>
<evidence type="ECO:0000256" key="8">
    <source>
        <dbReference type="ARBA" id="ARBA00022882"/>
    </source>
</evidence>
<feature type="transmembrane region" description="Helical" evidence="15">
    <location>
        <begin position="422"/>
        <end position="442"/>
    </location>
</feature>
<keyword evidence="5 15" id="KW-0812">Transmembrane</keyword>
<keyword evidence="3" id="KW-0109">Calcium transport</keyword>
<dbReference type="InterPro" id="IPR027359">
    <property type="entry name" value="Volt_channel_dom_sf"/>
</dbReference>
<dbReference type="SUPFAM" id="SSF81324">
    <property type="entry name" value="Voltage-gated potassium channels"/>
    <property type="match status" value="2"/>
</dbReference>
<evidence type="ECO:0000256" key="12">
    <source>
        <dbReference type="ARBA" id="ARBA00023180"/>
    </source>
</evidence>
<dbReference type="Gene3D" id="1.20.120.350">
    <property type="entry name" value="Voltage-gated potassium channels. Chain C"/>
    <property type="match status" value="2"/>
</dbReference>
<evidence type="ECO:0000256" key="13">
    <source>
        <dbReference type="ARBA" id="ARBA00023303"/>
    </source>
</evidence>
<feature type="transmembrane region" description="Helical" evidence="15">
    <location>
        <begin position="762"/>
        <end position="782"/>
    </location>
</feature>
<evidence type="ECO:0000259" key="16">
    <source>
        <dbReference type="Pfam" id="PF00520"/>
    </source>
</evidence>
<protein>
    <recommendedName>
        <fullName evidence="16">Ion transport domain-containing protein</fullName>
    </recommendedName>
</protein>
<evidence type="ECO:0000256" key="1">
    <source>
        <dbReference type="ARBA" id="ARBA00004141"/>
    </source>
</evidence>
<feature type="transmembrane region" description="Helical" evidence="15">
    <location>
        <begin position="725"/>
        <end position="742"/>
    </location>
</feature>
<feature type="compositionally biased region" description="Acidic residues" evidence="14">
    <location>
        <begin position="17"/>
        <end position="26"/>
    </location>
</feature>
<reference evidence="17 18" key="1">
    <citation type="submission" date="2011-07" db="EMBL/GenBank/DDBJ databases">
        <authorList>
            <person name="Coyne R."/>
            <person name="Brami D."/>
            <person name="Johnson J."/>
            <person name="Hostetler J."/>
            <person name="Hannick L."/>
            <person name="Clark T."/>
            <person name="Cassidy-Hanley D."/>
            <person name="Inman J."/>
        </authorList>
    </citation>
    <scope>NUCLEOTIDE SEQUENCE [LARGE SCALE GENOMIC DNA]</scope>
    <source>
        <strain evidence="17 18">G5</strain>
    </source>
</reference>
<keyword evidence="4" id="KW-0107">Calcium channel</keyword>
<evidence type="ECO:0000256" key="9">
    <source>
        <dbReference type="ARBA" id="ARBA00022989"/>
    </source>
</evidence>
<dbReference type="InParanoid" id="G0QTW7"/>
<dbReference type="InterPro" id="IPR005821">
    <property type="entry name" value="Ion_trans_dom"/>
</dbReference>
<feature type="transmembrane region" description="Helical" evidence="15">
    <location>
        <begin position="513"/>
        <end position="536"/>
    </location>
</feature>
<name>G0QTW7_ICHMU</name>
<proteinExistence type="predicted"/>
<dbReference type="FunFam" id="1.20.120.350:FF:000009">
    <property type="entry name" value="Voltage-dependent T-type calcium channel subunit alpha"/>
    <property type="match status" value="1"/>
</dbReference>
<feature type="domain" description="Ion transport" evidence="16">
    <location>
        <begin position="723"/>
        <end position="1007"/>
    </location>
</feature>
<keyword evidence="7" id="KW-0106">Calcium</keyword>
<evidence type="ECO:0000313" key="18">
    <source>
        <dbReference type="Proteomes" id="UP000008983"/>
    </source>
</evidence>
<evidence type="ECO:0000256" key="2">
    <source>
        <dbReference type="ARBA" id="ARBA00022448"/>
    </source>
</evidence>
<dbReference type="OrthoDB" id="431720at2759"/>
<dbReference type="GO" id="GO:0005891">
    <property type="term" value="C:voltage-gated calcium channel complex"/>
    <property type="evidence" value="ECO:0007669"/>
    <property type="project" value="TreeGrafter"/>
</dbReference>
<keyword evidence="6" id="KW-0677">Repeat</keyword>
<dbReference type="GO" id="GO:0008331">
    <property type="term" value="F:high voltage-gated calcium channel activity"/>
    <property type="evidence" value="ECO:0007669"/>
    <property type="project" value="TreeGrafter"/>
</dbReference>
<feature type="transmembrane region" description="Helical" evidence="15">
    <location>
        <begin position="993"/>
        <end position="1017"/>
    </location>
</feature>
<evidence type="ECO:0000256" key="10">
    <source>
        <dbReference type="ARBA" id="ARBA00023065"/>
    </source>
</evidence>
<evidence type="ECO:0000256" key="7">
    <source>
        <dbReference type="ARBA" id="ARBA00022837"/>
    </source>
</evidence>
<gene>
    <name evidence="17" type="ORF">IMG5_112530</name>
</gene>
<keyword evidence="9 15" id="KW-1133">Transmembrane helix</keyword>
<feature type="domain" description="Ion transport" evidence="16">
    <location>
        <begin position="384"/>
        <end position="621"/>
    </location>
</feature>
<feature type="transmembrane region" description="Helical" evidence="15">
    <location>
        <begin position="384"/>
        <end position="402"/>
    </location>
</feature>
<feature type="transmembrane region" description="Helical" evidence="15">
    <location>
        <begin position="587"/>
        <end position="610"/>
    </location>
</feature>
<feature type="region of interest" description="Disordered" evidence="14">
    <location>
        <begin position="1"/>
        <end position="33"/>
    </location>
</feature>
<keyword evidence="8" id="KW-0851">Voltage-gated channel</keyword>
<dbReference type="EMBL" id="GL983882">
    <property type="protein sequence ID" value="EGR31326.1"/>
    <property type="molecule type" value="Genomic_DNA"/>
</dbReference>
<evidence type="ECO:0000256" key="4">
    <source>
        <dbReference type="ARBA" id="ARBA00022673"/>
    </source>
</evidence>
<keyword evidence="18" id="KW-1185">Reference proteome</keyword>
<evidence type="ECO:0000256" key="5">
    <source>
        <dbReference type="ARBA" id="ARBA00022692"/>
    </source>
</evidence>
<sequence>MGNKVILKLKKRKQSSSEEEQDESEDEKIKNKKRYNYNNDLNKHSINTINQIPRKSVFAQSKNQILQTGQKQSNENKQPQNALYWKMMINLNVEYQCESFNDIMYYQLKNERQKKDQEEQNKIKSTQYKMQYRSRKIKEETKKQKELKKEKTNKSLQKQFSKCIGQNTPQSIKTPRKINNFDQQQSFQSQAIYKSFKNSEIDIKKIKKFKIPIRKSQRVQTIQIKKMQKSLYFKENSSPSFVSMFVRVKKKNKNQLNEEKIKFTFQNITHLIKQQIVFIDKQDITDTIGIKELFQEIKVNNKNSFLYIQQKNQQRNDYQTGIKQFNIWSGSDISKKISINKAKTNKILKVLNTKHQDINIYIQGFLGVIKVLHKHHKKFVQGNIFNNMALVAVFLNTVLLALDGSFQDESTNLLLDSISEIFTYIFMTEMSLKILALGILGYIRDKMNIFDGTIVLLSVFEMIFFSGGNKAISAFRAVRIFRTFRVLRVTRLLRSLEFMSKIIFVISQTIDTFMYIALLLFLFIFIYSLLGMQIYGGNYNFPNNEYRESFDSFNKAFIAVFQILSLENWQEILILSLRSSINPAITAFYLISWIFIGNFVFLNLFMAIILDGFVNYQQQEQLQQNEGEENEGQEEENQGNESDMEEYIKNILKSQNREIQNYIYEDENNANVEQVLESNDDLFEETKNEKKKLFQGIECDDSLFIFSKKNFFRIFLYKIVQHHHFDNWILFFIIISSFKLIIDTYIPEGTMLDYFSKQMDVAFNIIFSIEACFKIIAYGFAIDNNSYLTDTWSQLDFFIVFTSMIDMSIESVDIPAIKILRLLRTLRPLRFISHNVNMKVVVIALFESVGAIFNVLIVVILIWFMFAILGISLIGQRLGYCDFEDKEKIYRVNYDQVFFSNNNTYHILIYIYIYINKTKCIKQGLKWKVYSTNFDNIISAMITIYILSSLEGWPNIMMLCIDSNTKDIVKKIKIKQNKNKIKKGPIKDNYQIIAYYFVLFILIGSFFQQTYLSVLYSQNSTRPKKTRIGKLLFSQQKSNLAGQNFK</sequence>
<feature type="transmembrane region" description="Helical" evidence="15">
    <location>
        <begin position="894"/>
        <end position="915"/>
    </location>
</feature>